<accession>A0A1C3RD14</accession>
<name>A0A1C3RD14_9PROT</name>
<keyword evidence="1" id="KW-0812">Transmembrane</keyword>
<proteinExistence type="predicted"/>
<feature type="transmembrane region" description="Helical" evidence="1">
    <location>
        <begin position="12"/>
        <end position="37"/>
    </location>
</feature>
<evidence type="ECO:0000313" key="3">
    <source>
        <dbReference type="Proteomes" id="UP000231658"/>
    </source>
</evidence>
<feature type="transmembrane region" description="Helical" evidence="1">
    <location>
        <begin position="49"/>
        <end position="75"/>
    </location>
</feature>
<evidence type="ECO:0000256" key="1">
    <source>
        <dbReference type="SAM" id="Phobius"/>
    </source>
</evidence>
<dbReference type="EMBL" id="FLYE01000001">
    <property type="protein sequence ID" value="SCA55141.1"/>
    <property type="molecule type" value="Genomic_DNA"/>
</dbReference>
<keyword evidence="1" id="KW-1133">Transmembrane helix</keyword>
<keyword evidence="3" id="KW-1185">Reference proteome</keyword>
<dbReference type="Proteomes" id="UP000231658">
    <property type="component" value="Unassembled WGS sequence"/>
</dbReference>
<evidence type="ECO:0000313" key="2">
    <source>
        <dbReference type="EMBL" id="SCA55141.1"/>
    </source>
</evidence>
<organism evidence="2 3">
    <name type="scientific">Candidatus Terasakiella magnetica</name>
    <dbReference type="NCBI Taxonomy" id="1867952"/>
    <lineage>
        <taxon>Bacteria</taxon>
        <taxon>Pseudomonadati</taxon>
        <taxon>Pseudomonadota</taxon>
        <taxon>Alphaproteobacteria</taxon>
        <taxon>Rhodospirillales</taxon>
        <taxon>Terasakiellaceae</taxon>
        <taxon>Terasakiella</taxon>
    </lineage>
</organism>
<dbReference type="STRING" id="1867952.MTBPR1_10388"/>
<gene>
    <name evidence="2" type="ORF">MTBPR1_10388</name>
</gene>
<sequence>MVSSMFNKYPKLEFYVFGVLGGGLLAYGISILFGWALSLLGYGEAFSEWFFALSPTAQFVLVGGLVAASSVYSILELIERKLSKET</sequence>
<keyword evidence="1" id="KW-0472">Membrane</keyword>
<dbReference type="AlphaFoldDB" id="A0A1C3RD14"/>
<protein>
    <submittedName>
        <fullName evidence="2">Uncharacterized protein</fullName>
    </submittedName>
</protein>
<reference evidence="2 3" key="1">
    <citation type="submission" date="2016-07" db="EMBL/GenBank/DDBJ databases">
        <authorList>
            <person name="Lefevre C.T."/>
        </authorList>
    </citation>
    <scope>NUCLEOTIDE SEQUENCE [LARGE SCALE GENOMIC DNA]</scope>
    <source>
        <strain evidence="2">PR1</strain>
    </source>
</reference>